<gene>
    <name evidence="9" type="ORF">Fcan01_15049</name>
</gene>
<dbReference type="PANTHER" id="PTHR31658:SF0">
    <property type="entry name" value="CONSERVED OLIGOMERIC GOLGI COMPLEX SUBUNIT 1"/>
    <property type="match status" value="1"/>
</dbReference>
<evidence type="ECO:0000313" key="9">
    <source>
        <dbReference type="EMBL" id="OXA49914.1"/>
    </source>
</evidence>
<keyword evidence="5" id="KW-0653">Protein transport</keyword>
<dbReference type="GO" id="GO:0006891">
    <property type="term" value="P:intra-Golgi vesicle-mediated transport"/>
    <property type="evidence" value="ECO:0007669"/>
    <property type="project" value="InterPro"/>
</dbReference>
<evidence type="ECO:0000313" key="10">
    <source>
        <dbReference type="Proteomes" id="UP000198287"/>
    </source>
</evidence>
<evidence type="ECO:0000256" key="8">
    <source>
        <dbReference type="SAM" id="MobiDB-lite"/>
    </source>
</evidence>
<evidence type="ECO:0000256" key="3">
    <source>
        <dbReference type="ARBA" id="ARBA00020978"/>
    </source>
</evidence>
<dbReference type="AlphaFoldDB" id="A0A226DYN7"/>
<feature type="compositionally biased region" description="Low complexity" evidence="8">
    <location>
        <begin position="1"/>
        <end position="15"/>
    </location>
</feature>
<dbReference type="GO" id="GO:0015031">
    <property type="term" value="P:protein transport"/>
    <property type="evidence" value="ECO:0007669"/>
    <property type="project" value="UniProtKB-KW"/>
</dbReference>
<proteinExistence type="inferred from homology"/>
<comment type="similarity">
    <text evidence="2">Belongs to the COG1 family.</text>
</comment>
<reference evidence="9 10" key="1">
    <citation type="submission" date="2015-12" db="EMBL/GenBank/DDBJ databases">
        <title>The genome of Folsomia candida.</title>
        <authorList>
            <person name="Faddeeva A."/>
            <person name="Derks M.F."/>
            <person name="Anvar Y."/>
            <person name="Smit S."/>
            <person name="Van Straalen N."/>
            <person name="Roelofs D."/>
        </authorList>
    </citation>
    <scope>NUCLEOTIDE SEQUENCE [LARGE SCALE GENOMIC DNA]</scope>
    <source>
        <strain evidence="9 10">VU population</strain>
        <tissue evidence="9">Whole body</tissue>
    </source>
</reference>
<keyword evidence="6" id="KW-0333">Golgi apparatus</keyword>
<keyword evidence="10" id="KW-1185">Reference proteome</keyword>
<evidence type="ECO:0000256" key="7">
    <source>
        <dbReference type="ARBA" id="ARBA00023136"/>
    </source>
</evidence>
<dbReference type="GO" id="GO:0017119">
    <property type="term" value="C:Golgi transport complex"/>
    <property type="evidence" value="ECO:0007669"/>
    <property type="project" value="InterPro"/>
</dbReference>
<protein>
    <recommendedName>
        <fullName evidence="3">Conserved oligomeric Golgi complex subunit 1</fullName>
    </recommendedName>
</protein>
<dbReference type="OMA" id="TDINQRC"/>
<dbReference type="InterPro" id="IPR033370">
    <property type="entry name" value="COG1"/>
</dbReference>
<accession>A0A226DYN7</accession>
<dbReference type="EMBL" id="LNIX01000009">
    <property type="protein sequence ID" value="OXA49914.1"/>
    <property type="molecule type" value="Genomic_DNA"/>
</dbReference>
<dbReference type="OrthoDB" id="46189at2759"/>
<dbReference type="Pfam" id="PF08700">
    <property type="entry name" value="VPS51_Exo84_N"/>
    <property type="match status" value="1"/>
</dbReference>
<evidence type="ECO:0000256" key="1">
    <source>
        <dbReference type="ARBA" id="ARBA00004395"/>
    </source>
</evidence>
<evidence type="ECO:0000256" key="4">
    <source>
        <dbReference type="ARBA" id="ARBA00022448"/>
    </source>
</evidence>
<evidence type="ECO:0000256" key="6">
    <source>
        <dbReference type="ARBA" id="ARBA00023034"/>
    </source>
</evidence>
<comment type="caution">
    <text evidence="9">The sequence shown here is derived from an EMBL/GenBank/DDBJ whole genome shotgun (WGS) entry which is preliminary data.</text>
</comment>
<dbReference type="GO" id="GO:0000139">
    <property type="term" value="C:Golgi membrane"/>
    <property type="evidence" value="ECO:0007669"/>
    <property type="project" value="UniProtKB-SubCell"/>
</dbReference>
<sequence length="798" mass="90765">MSTSLAPSSPTTLGPMTPPLPVLQSSKPSLVHLNVREVLEKESVDHAKEISKKVNLEIEKKKEELRMLVGERYRDLIDAADTIGTMKTSSVSVFDQLTVLREKFSSFPTQLVNIKTPKEFENKNRLNAEEFEIASELKLSFEVPRQLNVCLDKKQLVPAVHLYLFYEKYLCQNSKPYSWTFLNSNSGQTAQETSESMKISILTECSAVFENDDEQIEKIAESIIAKQVLSKSTCEEVIKEFLAQRIKNIQNSLDDQDPNFVKDITSSLKAVHSIFIEPQLYNLSAKKMKRPNLLTGQFGFKFTTKSLSTFHQETLNIEEPPRPTILADLILKQFIDPLKIVLEQCYSTQKFLPDSELKSFDDLSKYRSLIMNSLIANKEAQDLLRIVLGTSKTLWTEAFYPVFTEKCNTVSRNWMHTIFTFLEHDALPRFQKVDEQLDLVSFVWKPPTLNVNESSNKSLYDTDLDLKLKLNGLSPPVASLCSELENQFQELLKDFQHLGDTTLKNHISSSLVQEFDQFLKSKVTSCRNLFIGKLCTAISELCTTLWKLLNQNDKLLLRQILQSKCEECWSAWSEEVIDKFRSNLETKMCDLRPFTVASFMPVAEDFVSSSTDGEVVKASIRVPLQLSHQIHALVFGICVDLAKVGPQSIPKIVRENIRLRLGSIIAKIYHNLIDQSSTASSSGEPADGVEEQRLLPQVAVQLIFDLKFCQWFHSTLSENDTYKTLVANLTGVIDPFDLDIVVPRMTVNLKKFLFETHLTLGLLFSEESHSFIHFFKTKQNPISLVNQTLCTTLPLLPI</sequence>
<dbReference type="Proteomes" id="UP000198287">
    <property type="component" value="Unassembled WGS sequence"/>
</dbReference>
<dbReference type="STRING" id="158441.A0A226DYN7"/>
<keyword evidence="4" id="KW-0813">Transport</keyword>
<keyword evidence="7" id="KW-0472">Membrane</keyword>
<organism evidence="9 10">
    <name type="scientific">Folsomia candida</name>
    <name type="common">Springtail</name>
    <dbReference type="NCBI Taxonomy" id="158441"/>
    <lineage>
        <taxon>Eukaryota</taxon>
        <taxon>Metazoa</taxon>
        <taxon>Ecdysozoa</taxon>
        <taxon>Arthropoda</taxon>
        <taxon>Hexapoda</taxon>
        <taxon>Collembola</taxon>
        <taxon>Entomobryomorpha</taxon>
        <taxon>Isotomoidea</taxon>
        <taxon>Isotomidae</taxon>
        <taxon>Proisotominae</taxon>
        <taxon>Folsomia</taxon>
    </lineage>
</organism>
<evidence type="ECO:0000256" key="5">
    <source>
        <dbReference type="ARBA" id="ARBA00022927"/>
    </source>
</evidence>
<dbReference type="PANTHER" id="PTHR31658">
    <property type="entry name" value="CONSERVED OLIGOMERIC GOLGI COMPLEX SUBUNIT 1"/>
    <property type="match status" value="1"/>
</dbReference>
<comment type="subcellular location">
    <subcellularLocation>
        <location evidence="1">Golgi apparatus membrane</location>
        <topology evidence="1">Peripheral membrane protein</topology>
    </subcellularLocation>
</comment>
<name>A0A226DYN7_FOLCA</name>
<feature type="region of interest" description="Disordered" evidence="8">
    <location>
        <begin position="1"/>
        <end position="20"/>
    </location>
</feature>
<evidence type="ECO:0000256" key="2">
    <source>
        <dbReference type="ARBA" id="ARBA00006653"/>
    </source>
</evidence>